<name>A0A385SZ97_9BACT</name>
<dbReference type="EMBL" id="CP032382">
    <property type="protein sequence ID" value="AYB34078.1"/>
    <property type="molecule type" value="Genomic_DNA"/>
</dbReference>
<dbReference type="CDD" id="cd00038">
    <property type="entry name" value="CAP_ED"/>
    <property type="match status" value="1"/>
</dbReference>
<sequence length="195" mass="22783">MDITPLDPLIQHIRKFAPLTDANIETLSTLIHPKTIPNKTILARAGEVCHEKYFVVKGCLRLFIHTDEGNEQIIQFAIDNWWMTDYMSFEMQKPSTFTIQAVEPSQLLVITKTELEELLAKAPTLERYFRLIAERAYSAALTRIHFIYNQSGEERYGQFSRMFPEFVQRVPQYMLASYLGFTPEFLSKIRAKRKE</sequence>
<dbReference type="RefSeq" id="WP_119757302.1">
    <property type="nucleotide sequence ID" value="NZ_CP032382.1"/>
</dbReference>
<dbReference type="OrthoDB" id="1933280at2"/>
<dbReference type="AlphaFoldDB" id="A0A385SZ97"/>
<dbReference type="InterPro" id="IPR000595">
    <property type="entry name" value="cNMP-bd_dom"/>
</dbReference>
<dbReference type="Gene3D" id="2.60.120.10">
    <property type="entry name" value="Jelly Rolls"/>
    <property type="match status" value="1"/>
</dbReference>
<proteinExistence type="predicted"/>
<dbReference type="InterPro" id="IPR014710">
    <property type="entry name" value="RmlC-like_jellyroll"/>
</dbReference>
<feature type="domain" description="Cyclic nucleotide-binding" evidence="1">
    <location>
        <begin position="15"/>
        <end position="127"/>
    </location>
</feature>
<dbReference type="PROSITE" id="PS50042">
    <property type="entry name" value="CNMP_BINDING_3"/>
    <property type="match status" value="1"/>
</dbReference>
<keyword evidence="3" id="KW-1185">Reference proteome</keyword>
<protein>
    <submittedName>
        <fullName evidence="2">Crp/Fnr family transcriptional regulator</fullName>
    </submittedName>
</protein>
<dbReference type="SUPFAM" id="SSF51206">
    <property type="entry name" value="cAMP-binding domain-like"/>
    <property type="match status" value="1"/>
</dbReference>
<dbReference type="Pfam" id="PF00027">
    <property type="entry name" value="cNMP_binding"/>
    <property type="match status" value="1"/>
</dbReference>
<reference evidence="3" key="1">
    <citation type="submission" date="2018-09" db="EMBL/GenBank/DDBJ databases">
        <title>Chryseolinea sp. KIS68-18 isolated from soil.</title>
        <authorList>
            <person name="Weon H.-Y."/>
            <person name="Kwon S.-W."/>
            <person name="Lee S.A."/>
        </authorList>
    </citation>
    <scope>NUCLEOTIDE SEQUENCE [LARGE SCALE GENOMIC DNA]</scope>
    <source>
        <strain evidence="3">KIS68-18</strain>
    </source>
</reference>
<evidence type="ECO:0000259" key="1">
    <source>
        <dbReference type="PROSITE" id="PS50042"/>
    </source>
</evidence>
<evidence type="ECO:0000313" key="3">
    <source>
        <dbReference type="Proteomes" id="UP000266183"/>
    </source>
</evidence>
<dbReference type="InterPro" id="IPR018490">
    <property type="entry name" value="cNMP-bd_dom_sf"/>
</dbReference>
<dbReference type="KEGG" id="chk:D4L85_27400"/>
<dbReference type="Proteomes" id="UP000266183">
    <property type="component" value="Chromosome"/>
</dbReference>
<accession>A0A385SZ97</accession>
<gene>
    <name evidence="2" type="ORF">D4L85_27400</name>
</gene>
<evidence type="ECO:0000313" key="2">
    <source>
        <dbReference type="EMBL" id="AYB34078.1"/>
    </source>
</evidence>
<organism evidence="2 3">
    <name type="scientific">Chryseolinea soli</name>
    <dbReference type="NCBI Taxonomy" id="2321403"/>
    <lineage>
        <taxon>Bacteria</taxon>
        <taxon>Pseudomonadati</taxon>
        <taxon>Bacteroidota</taxon>
        <taxon>Cytophagia</taxon>
        <taxon>Cytophagales</taxon>
        <taxon>Fulvivirgaceae</taxon>
        <taxon>Chryseolinea</taxon>
    </lineage>
</organism>